<evidence type="ECO:0000256" key="1">
    <source>
        <dbReference type="ARBA" id="ARBA00004413"/>
    </source>
</evidence>
<evidence type="ECO:0000256" key="3">
    <source>
        <dbReference type="ARBA" id="ARBA00022475"/>
    </source>
</evidence>
<keyword evidence="4" id="KW-0145">Chemotaxis</keyword>
<accession>A0A2V5LX49</accession>
<dbReference type="Pfam" id="PF01052">
    <property type="entry name" value="FliMN_C"/>
    <property type="match status" value="1"/>
</dbReference>
<comment type="similarity">
    <text evidence="2">Belongs to the FliN/MopA/SpaO family.</text>
</comment>
<evidence type="ECO:0000313" key="8">
    <source>
        <dbReference type="EMBL" id="PYI66866.1"/>
    </source>
</evidence>
<keyword evidence="5" id="KW-0283">Flagellar rotation</keyword>
<evidence type="ECO:0000256" key="5">
    <source>
        <dbReference type="ARBA" id="ARBA00022779"/>
    </source>
</evidence>
<gene>
    <name evidence="8" type="primary">fliN</name>
    <name evidence="8" type="ORF">CVV68_12270</name>
</gene>
<dbReference type="AlphaFoldDB" id="A0A2V5LX49"/>
<dbReference type="Gene3D" id="2.30.330.10">
    <property type="entry name" value="SpoA-like"/>
    <property type="match status" value="1"/>
</dbReference>
<name>A0A2V5LX49_9MICC</name>
<dbReference type="PANTHER" id="PTHR43484">
    <property type="match status" value="1"/>
</dbReference>
<dbReference type="InterPro" id="IPR001172">
    <property type="entry name" value="FliN_T3SS_HrcQb"/>
</dbReference>
<evidence type="ECO:0000313" key="9">
    <source>
        <dbReference type="Proteomes" id="UP000247832"/>
    </source>
</evidence>
<keyword evidence="8" id="KW-0966">Cell projection</keyword>
<dbReference type="GO" id="GO:0009425">
    <property type="term" value="C:bacterial-type flagellum basal body"/>
    <property type="evidence" value="ECO:0007669"/>
    <property type="project" value="InterPro"/>
</dbReference>
<dbReference type="GO" id="GO:0005886">
    <property type="term" value="C:plasma membrane"/>
    <property type="evidence" value="ECO:0007669"/>
    <property type="project" value="UniProtKB-SubCell"/>
</dbReference>
<keyword evidence="9" id="KW-1185">Reference proteome</keyword>
<dbReference type="RefSeq" id="WP_110501297.1">
    <property type="nucleotide sequence ID" value="NZ_QJVD01000012.1"/>
</dbReference>
<keyword evidence="8" id="KW-0969">Cilium</keyword>
<dbReference type="NCBIfam" id="TIGR02480">
    <property type="entry name" value="fliN"/>
    <property type="match status" value="1"/>
</dbReference>
<feature type="domain" description="Flagellar motor switch protein FliN-like C-terminal" evidence="7">
    <location>
        <begin position="159"/>
        <end position="229"/>
    </location>
</feature>
<evidence type="ECO:0000259" key="7">
    <source>
        <dbReference type="Pfam" id="PF01052"/>
    </source>
</evidence>
<dbReference type="InterPro" id="IPR001543">
    <property type="entry name" value="FliN-like_C"/>
</dbReference>
<evidence type="ECO:0000256" key="6">
    <source>
        <dbReference type="ARBA" id="ARBA00023136"/>
    </source>
</evidence>
<proteinExistence type="inferred from homology"/>
<dbReference type="InterPro" id="IPR036429">
    <property type="entry name" value="SpoA-like_sf"/>
</dbReference>
<protein>
    <submittedName>
        <fullName evidence="8">Flagellar motor switch protein FliN</fullName>
    </submittedName>
</protein>
<keyword evidence="8" id="KW-0282">Flagellum</keyword>
<dbReference type="PANTHER" id="PTHR43484:SF1">
    <property type="entry name" value="FLAGELLAR MOTOR SWITCH PROTEIN FLIN"/>
    <property type="match status" value="1"/>
</dbReference>
<sequence length="236" mass="24332">MTPAPTLHTGAVDALARLLPASAPLESALWPVTNGEIPAAGMTTLTVDYLGAVSAELSLALPPATEEAIRQAGGSSSISIGDVLRPALEAAAETLGAGVLGDVAAETSAALFADPESSVFRISEPGRAEPFAWFAIRIRHSDIRSSNGGADISAHKMGRIHDVEMALSVVIGRTRMTVANVLGLEPGDVVDLDRSAGAPADILLNGRLIAHGEVVVVDQEYGVRVTKILDAAETID</sequence>
<comment type="subcellular location">
    <subcellularLocation>
        <location evidence="1">Cell membrane</location>
        <topology evidence="1">Peripheral membrane protein</topology>
        <orientation evidence="1">Cytoplasmic side</orientation>
    </subcellularLocation>
</comment>
<reference evidence="8 9" key="1">
    <citation type="submission" date="2018-05" db="EMBL/GenBank/DDBJ databases">
        <title>Genetic diversity of glacier-inhabiting Cryobacterium bacteria in China and description of Cryobacterium mengkeensis sp. nov. and Arthrobacter glacialis sp. nov.</title>
        <authorList>
            <person name="Liu Q."/>
            <person name="Xin Y.-H."/>
        </authorList>
    </citation>
    <scope>NUCLEOTIDE SEQUENCE [LARGE SCALE GENOMIC DNA]</scope>
    <source>
        <strain evidence="8 9">LI2</strain>
    </source>
</reference>
<evidence type="ECO:0000256" key="4">
    <source>
        <dbReference type="ARBA" id="ARBA00022500"/>
    </source>
</evidence>
<dbReference type="Proteomes" id="UP000247832">
    <property type="component" value="Unassembled WGS sequence"/>
</dbReference>
<dbReference type="InterPro" id="IPR051469">
    <property type="entry name" value="FliN/MopA/SpaO"/>
</dbReference>
<dbReference type="GO" id="GO:0003774">
    <property type="term" value="F:cytoskeletal motor activity"/>
    <property type="evidence" value="ECO:0007669"/>
    <property type="project" value="InterPro"/>
</dbReference>
<dbReference type="PRINTS" id="PR00956">
    <property type="entry name" value="FLGMOTORFLIN"/>
</dbReference>
<keyword evidence="3" id="KW-1003">Cell membrane</keyword>
<dbReference type="InterPro" id="IPR012826">
    <property type="entry name" value="FliN"/>
</dbReference>
<keyword evidence="6" id="KW-0472">Membrane</keyword>
<dbReference type="GO" id="GO:0071973">
    <property type="term" value="P:bacterial-type flagellum-dependent cell motility"/>
    <property type="evidence" value="ECO:0007669"/>
    <property type="project" value="InterPro"/>
</dbReference>
<evidence type="ECO:0000256" key="2">
    <source>
        <dbReference type="ARBA" id="ARBA00009226"/>
    </source>
</evidence>
<dbReference type="SUPFAM" id="SSF101801">
    <property type="entry name" value="Surface presentation of antigens (SPOA)"/>
    <property type="match status" value="1"/>
</dbReference>
<dbReference type="OrthoDB" id="9773459at2"/>
<dbReference type="GO" id="GO:0006935">
    <property type="term" value="P:chemotaxis"/>
    <property type="evidence" value="ECO:0007669"/>
    <property type="project" value="UniProtKB-KW"/>
</dbReference>
<organism evidence="8 9">
    <name type="scientific">Arthrobacter livingstonensis</name>
    <dbReference type="NCBI Taxonomy" id="670078"/>
    <lineage>
        <taxon>Bacteria</taxon>
        <taxon>Bacillati</taxon>
        <taxon>Actinomycetota</taxon>
        <taxon>Actinomycetes</taxon>
        <taxon>Micrococcales</taxon>
        <taxon>Micrococcaceae</taxon>
        <taxon>Arthrobacter</taxon>
    </lineage>
</organism>
<comment type="caution">
    <text evidence="8">The sequence shown here is derived from an EMBL/GenBank/DDBJ whole genome shotgun (WGS) entry which is preliminary data.</text>
</comment>
<dbReference type="EMBL" id="QJVD01000012">
    <property type="protein sequence ID" value="PYI66866.1"/>
    <property type="molecule type" value="Genomic_DNA"/>
</dbReference>